<dbReference type="GO" id="GO:0031505">
    <property type="term" value="P:fungal-type cell wall organization"/>
    <property type="evidence" value="ECO:0007669"/>
    <property type="project" value="TreeGrafter"/>
</dbReference>
<dbReference type="VEuPathDB" id="FungiDB:TREMEDRAFT_34261"/>
<keyword evidence="3 10" id="KW-0812">Transmembrane</keyword>
<dbReference type="GO" id="GO:0005886">
    <property type="term" value="C:plasma membrane"/>
    <property type="evidence" value="ECO:0007669"/>
    <property type="project" value="TreeGrafter"/>
</dbReference>
<evidence type="ECO:0000256" key="1">
    <source>
        <dbReference type="ARBA" id="ARBA00004606"/>
    </source>
</evidence>
<name>A0A4Q1BFY9_TREME</name>
<dbReference type="FunFam" id="2.60.120.200:FF:000259">
    <property type="entry name" value="Chromosome 9, whole genome shotgun sequence"/>
    <property type="match status" value="1"/>
</dbReference>
<feature type="compositionally biased region" description="Low complexity" evidence="9">
    <location>
        <begin position="149"/>
        <end position="163"/>
    </location>
</feature>
<feature type="compositionally biased region" description="Polar residues" evidence="9">
    <location>
        <begin position="77"/>
        <end position="92"/>
    </location>
</feature>
<dbReference type="Pfam" id="PF03935">
    <property type="entry name" value="SKN1_KRE6_Sbg1"/>
    <property type="match status" value="1"/>
</dbReference>
<keyword evidence="8" id="KW-0961">Cell wall biogenesis/degradation</keyword>
<evidence type="ECO:0000256" key="5">
    <source>
        <dbReference type="ARBA" id="ARBA00022989"/>
    </source>
</evidence>
<dbReference type="InterPro" id="IPR000757">
    <property type="entry name" value="Beta-glucanase-like"/>
</dbReference>
<evidence type="ECO:0000256" key="8">
    <source>
        <dbReference type="ARBA" id="ARBA00023316"/>
    </source>
</evidence>
<organism evidence="12 13">
    <name type="scientific">Tremella mesenterica</name>
    <name type="common">Jelly fungus</name>
    <dbReference type="NCBI Taxonomy" id="5217"/>
    <lineage>
        <taxon>Eukaryota</taxon>
        <taxon>Fungi</taxon>
        <taxon>Dikarya</taxon>
        <taxon>Basidiomycota</taxon>
        <taxon>Agaricomycotina</taxon>
        <taxon>Tremellomycetes</taxon>
        <taxon>Tremellales</taxon>
        <taxon>Tremellaceae</taxon>
        <taxon>Tremella</taxon>
    </lineage>
</organism>
<dbReference type="OrthoDB" id="412647at2759"/>
<keyword evidence="5 10" id="KW-1133">Transmembrane helix</keyword>
<evidence type="ECO:0000313" key="13">
    <source>
        <dbReference type="Proteomes" id="UP000289152"/>
    </source>
</evidence>
<dbReference type="Gene3D" id="2.60.120.200">
    <property type="match status" value="2"/>
</dbReference>
<dbReference type="InterPro" id="IPR013320">
    <property type="entry name" value="ConA-like_dom_sf"/>
</dbReference>
<dbReference type="GO" id="GO:0006078">
    <property type="term" value="P:(1-&gt;6)-beta-D-glucan biosynthetic process"/>
    <property type="evidence" value="ECO:0007669"/>
    <property type="project" value="TreeGrafter"/>
</dbReference>
<feature type="transmembrane region" description="Helical" evidence="10">
    <location>
        <begin position="338"/>
        <end position="360"/>
    </location>
</feature>
<evidence type="ECO:0000256" key="10">
    <source>
        <dbReference type="SAM" id="Phobius"/>
    </source>
</evidence>
<evidence type="ECO:0000256" key="4">
    <source>
        <dbReference type="ARBA" id="ARBA00022968"/>
    </source>
</evidence>
<proteinExistence type="inferred from homology"/>
<reference evidence="12 13" key="1">
    <citation type="submission" date="2016-06" db="EMBL/GenBank/DDBJ databases">
        <title>Evolution of pathogenesis and genome organization in the Tremellales.</title>
        <authorList>
            <person name="Cuomo C."/>
            <person name="Litvintseva A."/>
            <person name="Heitman J."/>
            <person name="Chen Y."/>
            <person name="Sun S."/>
            <person name="Springer D."/>
            <person name="Dromer F."/>
            <person name="Young S."/>
            <person name="Zeng Q."/>
            <person name="Chapman S."/>
            <person name="Gujja S."/>
            <person name="Saif S."/>
            <person name="Birren B."/>
        </authorList>
    </citation>
    <scope>NUCLEOTIDE SEQUENCE [LARGE SCALE GENOMIC DNA]</scope>
    <source>
        <strain evidence="12 13">ATCC 28783</strain>
    </source>
</reference>
<dbReference type="GO" id="GO:0005789">
    <property type="term" value="C:endoplasmic reticulum membrane"/>
    <property type="evidence" value="ECO:0007669"/>
    <property type="project" value="TreeGrafter"/>
</dbReference>
<sequence>MPPKYPFSRTRTAQSQPSSTPSASSSTPNRDVDPNTPIVISASGRAPPSPAAAGLTVDSPSTLRSRIPSPRNLIASVFNNDSRTYPSPSASAQDGKVRRKKTKSSVDHVWQPLSSSSPSAGHGNLGVQVPLYDARGYPIRDQPPDYKKSPASSKSSKMGLSHSISHDSLNSDVSSTGAGVNEEQGRFLSTERPRSYYAPTSSSDHGSLYPPMSYSLAAPSYSPYDPQHNGHSGNGKSPLPSLYAQSTVSLSSLKSDASMTHFRKHDALEDSYGAFSINSRGGKRHLADTFSLPADPASWSHLGPEPDDDFHDPDIRPSRQTRFLRAVMTVRGASNMGCLFFLIAILLMIFVLYPILYIYLGKTTSTLGAYNLGGINATGQIPSIGPFQLIDKDTPASAYTHTSLETGDQWELIFSDEFNTAGRTFYEGDDPYWQAVDLHYWQTNNLEWYDPSRLTTKDGSLIVTLDKFENHNLNYQGGMMSTWNQFCYTGGYVEASVSLPGTSTVYGLWPAIWAMGNLGRAGYGGTLEGLWPYSYDSCDVGTLPNQTLNDEPEVALTQGDPDHGYTLSYLPGQRLSSCTCPDDPTHPGPKRPNGSFIGRASPEIDMFEAVVDANTLKGEVSQSGQWAPFNPNYYFVNNSKTYNVYDEDITHINTYQGGVYQQATSGLTFTDQVADDSTGGTGCYSVYGFEYSPGVDGYITWVADGKKAWTVRGGAMAPNAEAGVGQRMVSEEPMYLIINLGLSENFGAIE</sequence>
<dbReference type="InParanoid" id="A0A4Q1BFY9"/>
<feature type="region of interest" description="Disordered" evidence="9">
    <location>
        <begin position="1"/>
        <end position="204"/>
    </location>
</feature>
<evidence type="ECO:0000256" key="7">
    <source>
        <dbReference type="ARBA" id="ARBA00023180"/>
    </source>
</evidence>
<dbReference type="GO" id="GO:0015926">
    <property type="term" value="F:glucosidase activity"/>
    <property type="evidence" value="ECO:0007669"/>
    <property type="project" value="TreeGrafter"/>
</dbReference>
<keyword evidence="13" id="KW-1185">Reference proteome</keyword>
<dbReference type="PANTHER" id="PTHR31361">
    <property type="entry name" value="BETA-GLUCAN SYNTHESIS-ASSOCIATED PROTEIN KRE6-RELATED"/>
    <property type="match status" value="1"/>
</dbReference>
<comment type="similarity">
    <text evidence="2">Belongs to the SKN1/KRE6 family.</text>
</comment>
<keyword evidence="6 10" id="KW-0472">Membrane</keyword>
<feature type="domain" description="GH16" evidence="11">
    <location>
        <begin position="397"/>
        <end position="647"/>
    </location>
</feature>
<evidence type="ECO:0000256" key="3">
    <source>
        <dbReference type="ARBA" id="ARBA00022692"/>
    </source>
</evidence>
<evidence type="ECO:0000256" key="2">
    <source>
        <dbReference type="ARBA" id="ARBA00010962"/>
    </source>
</evidence>
<protein>
    <recommendedName>
        <fullName evidence="11">GH16 domain-containing protein</fullName>
    </recommendedName>
</protein>
<dbReference type="Proteomes" id="UP000289152">
    <property type="component" value="Unassembled WGS sequence"/>
</dbReference>
<keyword evidence="7" id="KW-0325">Glycoprotein</keyword>
<accession>A0A4Q1BFY9</accession>
<feature type="compositionally biased region" description="Basic and acidic residues" evidence="9">
    <location>
        <begin position="183"/>
        <end position="194"/>
    </location>
</feature>
<evidence type="ECO:0000313" key="12">
    <source>
        <dbReference type="EMBL" id="RXK35831.1"/>
    </source>
</evidence>
<dbReference type="PANTHER" id="PTHR31361:SF1">
    <property type="entry name" value="BETA-GLUCAN SYNTHESIS-ASSOCIATED PROTEIN KRE6-RELATED"/>
    <property type="match status" value="1"/>
</dbReference>
<evidence type="ECO:0000256" key="6">
    <source>
        <dbReference type="ARBA" id="ARBA00023136"/>
    </source>
</evidence>
<gene>
    <name evidence="12" type="ORF">M231_06925</name>
</gene>
<feature type="compositionally biased region" description="Polar residues" evidence="9">
    <location>
        <begin position="166"/>
        <end position="178"/>
    </location>
</feature>
<comment type="subcellular location">
    <subcellularLocation>
        <location evidence="1">Membrane</location>
        <topology evidence="1">Single-pass type II membrane protein</topology>
    </subcellularLocation>
</comment>
<dbReference type="SUPFAM" id="SSF49899">
    <property type="entry name" value="Concanavalin A-like lectins/glucanases"/>
    <property type="match status" value="1"/>
</dbReference>
<dbReference type="EMBL" id="SDIL01000120">
    <property type="protein sequence ID" value="RXK35831.1"/>
    <property type="molecule type" value="Genomic_DNA"/>
</dbReference>
<comment type="caution">
    <text evidence="12">The sequence shown here is derived from an EMBL/GenBank/DDBJ whole genome shotgun (WGS) entry which is preliminary data.</text>
</comment>
<feature type="region of interest" description="Disordered" evidence="9">
    <location>
        <begin position="220"/>
        <end position="241"/>
    </location>
</feature>
<keyword evidence="4" id="KW-0735">Signal-anchor</keyword>
<dbReference type="InterPro" id="IPR005629">
    <property type="entry name" value="Skn1/Kre6/Sbg1"/>
</dbReference>
<dbReference type="AlphaFoldDB" id="A0A4Q1BFY9"/>
<feature type="compositionally biased region" description="Low complexity" evidence="9">
    <location>
        <begin position="8"/>
        <end position="27"/>
    </location>
</feature>
<dbReference type="PROSITE" id="PS51762">
    <property type="entry name" value="GH16_2"/>
    <property type="match status" value="1"/>
</dbReference>
<evidence type="ECO:0000256" key="9">
    <source>
        <dbReference type="SAM" id="MobiDB-lite"/>
    </source>
</evidence>
<evidence type="ECO:0000259" key="11">
    <source>
        <dbReference type="PROSITE" id="PS51762"/>
    </source>
</evidence>
<feature type="compositionally biased region" description="Low complexity" evidence="9">
    <location>
        <begin position="41"/>
        <end position="54"/>
    </location>
</feature>